<evidence type="ECO:0000259" key="2">
    <source>
        <dbReference type="Pfam" id="PF13966"/>
    </source>
</evidence>
<dbReference type="InterPro" id="IPR053151">
    <property type="entry name" value="RNase_H-like"/>
</dbReference>
<protein>
    <submittedName>
        <fullName evidence="3">Uncharacterized protein</fullName>
    </submittedName>
</protein>
<dbReference type="Pfam" id="PF13966">
    <property type="entry name" value="zf-RVT"/>
    <property type="match status" value="1"/>
</dbReference>
<dbReference type="InterPro" id="IPR036397">
    <property type="entry name" value="RNaseH_sf"/>
</dbReference>
<feature type="domain" description="RNase H type-1" evidence="1">
    <location>
        <begin position="168"/>
        <end position="287"/>
    </location>
</feature>
<dbReference type="GO" id="GO:0004523">
    <property type="term" value="F:RNA-DNA hybrid ribonuclease activity"/>
    <property type="evidence" value="ECO:0007669"/>
    <property type="project" value="InterPro"/>
</dbReference>
<name>A0AAV1XYV6_LUPLU</name>
<gene>
    <name evidence="3" type="ORF">LLUT_LOCUS27805</name>
</gene>
<dbReference type="Gene3D" id="3.30.420.10">
    <property type="entry name" value="Ribonuclease H-like superfamily/Ribonuclease H"/>
    <property type="match status" value="1"/>
</dbReference>
<dbReference type="CDD" id="cd06222">
    <property type="entry name" value="RNase_H_like"/>
    <property type="match status" value="1"/>
</dbReference>
<sequence>MPTDENLMKRGSMMASKCSLCKASQEDIDHLFIHCNFAKALWNWVQSAFSISIDTTSALSIIMNGNSLTNHQLQDVFVACVVHTFSTIWFCRNKCRFKDVVVPFRQATLKIQRETSVSGNCSTKTSNSCNVVELLMLRKFNTALKLNKAPKVIEVVWQFPQGGWIKVNTDGSAQGAPGHAGGGGIFRDHNGDCLACFASYLDIQFALYAEMSAAIKAINLALEYGWSNLWLECDSSTVVDIFNGCAKVPWKLSNDWINCKQKLPLLNFHISHIFREGNSCADKLANFGLESKTNTFWRSIPSIIQEVYSRNRLGLPSYKCACCLYSV</sequence>
<evidence type="ECO:0000259" key="1">
    <source>
        <dbReference type="Pfam" id="PF13456"/>
    </source>
</evidence>
<comment type="caution">
    <text evidence="3">The sequence shown here is derived from an EMBL/GenBank/DDBJ whole genome shotgun (WGS) entry which is preliminary data.</text>
</comment>
<organism evidence="3 4">
    <name type="scientific">Lupinus luteus</name>
    <name type="common">European yellow lupine</name>
    <dbReference type="NCBI Taxonomy" id="3873"/>
    <lineage>
        <taxon>Eukaryota</taxon>
        <taxon>Viridiplantae</taxon>
        <taxon>Streptophyta</taxon>
        <taxon>Embryophyta</taxon>
        <taxon>Tracheophyta</taxon>
        <taxon>Spermatophyta</taxon>
        <taxon>Magnoliopsida</taxon>
        <taxon>eudicotyledons</taxon>
        <taxon>Gunneridae</taxon>
        <taxon>Pentapetalae</taxon>
        <taxon>rosids</taxon>
        <taxon>fabids</taxon>
        <taxon>Fabales</taxon>
        <taxon>Fabaceae</taxon>
        <taxon>Papilionoideae</taxon>
        <taxon>50 kb inversion clade</taxon>
        <taxon>genistoids sensu lato</taxon>
        <taxon>core genistoids</taxon>
        <taxon>Genisteae</taxon>
        <taxon>Lupinus</taxon>
    </lineage>
</organism>
<dbReference type="SUPFAM" id="SSF53098">
    <property type="entry name" value="Ribonuclease H-like"/>
    <property type="match status" value="1"/>
</dbReference>
<dbReference type="InterPro" id="IPR012337">
    <property type="entry name" value="RNaseH-like_sf"/>
</dbReference>
<dbReference type="PANTHER" id="PTHR47723">
    <property type="entry name" value="OS05G0353850 PROTEIN"/>
    <property type="match status" value="1"/>
</dbReference>
<evidence type="ECO:0000313" key="3">
    <source>
        <dbReference type="EMBL" id="CAL0326745.1"/>
    </source>
</evidence>
<feature type="domain" description="Reverse transcriptase zinc-binding" evidence="2">
    <location>
        <begin position="2"/>
        <end position="42"/>
    </location>
</feature>
<evidence type="ECO:0000313" key="4">
    <source>
        <dbReference type="Proteomes" id="UP001497480"/>
    </source>
</evidence>
<dbReference type="InterPro" id="IPR002156">
    <property type="entry name" value="RNaseH_domain"/>
</dbReference>
<proteinExistence type="predicted"/>
<accession>A0AAV1XYV6</accession>
<dbReference type="InterPro" id="IPR044730">
    <property type="entry name" value="RNase_H-like_dom_plant"/>
</dbReference>
<dbReference type="Proteomes" id="UP001497480">
    <property type="component" value="Unassembled WGS sequence"/>
</dbReference>
<dbReference type="InterPro" id="IPR026960">
    <property type="entry name" value="RVT-Znf"/>
</dbReference>
<dbReference type="EMBL" id="CAXHTB010000019">
    <property type="protein sequence ID" value="CAL0326745.1"/>
    <property type="molecule type" value="Genomic_DNA"/>
</dbReference>
<keyword evidence="4" id="KW-1185">Reference proteome</keyword>
<dbReference type="Pfam" id="PF13456">
    <property type="entry name" value="RVT_3"/>
    <property type="match status" value="1"/>
</dbReference>
<dbReference type="GO" id="GO:0003676">
    <property type="term" value="F:nucleic acid binding"/>
    <property type="evidence" value="ECO:0007669"/>
    <property type="project" value="InterPro"/>
</dbReference>
<dbReference type="PANTHER" id="PTHR47723:SF23">
    <property type="entry name" value="REVERSE TRANSCRIPTASE-LIKE PROTEIN"/>
    <property type="match status" value="1"/>
</dbReference>
<reference evidence="3 4" key="1">
    <citation type="submission" date="2024-03" db="EMBL/GenBank/DDBJ databases">
        <authorList>
            <person name="Martinez-Hernandez J."/>
        </authorList>
    </citation>
    <scope>NUCLEOTIDE SEQUENCE [LARGE SCALE GENOMIC DNA]</scope>
</reference>
<dbReference type="AlphaFoldDB" id="A0AAV1XYV6"/>